<feature type="signal peptide" evidence="1">
    <location>
        <begin position="1"/>
        <end position="31"/>
    </location>
</feature>
<evidence type="ECO:0000256" key="1">
    <source>
        <dbReference type="SAM" id="SignalP"/>
    </source>
</evidence>
<dbReference type="InterPro" id="IPR010869">
    <property type="entry name" value="DUF1501"/>
</dbReference>
<keyword evidence="1" id="KW-0732">Signal</keyword>
<comment type="caution">
    <text evidence="2">The sequence shown here is derived from an EMBL/GenBank/DDBJ whole genome shotgun (WGS) entry which is preliminary data.</text>
</comment>
<accession>A0ABX0W888</accession>
<feature type="chain" id="PRO_5046875717" evidence="1">
    <location>
        <begin position="32"/>
        <end position="404"/>
    </location>
</feature>
<dbReference type="Proteomes" id="UP001429564">
    <property type="component" value="Unassembled WGS sequence"/>
</dbReference>
<sequence length="404" mass="43607">MTLSRRHFLTRSAVIGCSAAASPLLTPVSFAAAPWDTRLVVIILRGGMDGLDMLQPYGDPNYAGLRTTLAGGPENGGLDLDGFYAMHQGLAPLLPLWKRQELGFVQAVSIPYRDRRSHFDGQDLLEAGTTELGQVGDGWLNRMLQHMSGVETRTAFAIGQGEMKLLQGPAQVSDWSPDAALSLSPQAKLLAEQMMRNDPLFHAALAEALELSQDGSMMLGQAESDEAMEEMTMPSPSRGKSHLKIAEFAAEQLRNETRVAAFSINGWDTHSNQTRGLGSAFRRLSDTILTLRDGLGGAIWGKTAILAMTEFGRTARENGTKGTDHGTGGAMLLSGGAIRGGRVHGRWPGLAEVDLFDRRDLMPTTDVRAQAAWIMRGLIGVDRSQLEQVVFPGLDMGNDPGLLL</sequence>
<dbReference type="PROSITE" id="PS51318">
    <property type="entry name" value="TAT"/>
    <property type="match status" value="1"/>
</dbReference>
<keyword evidence="3" id="KW-1185">Reference proteome</keyword>
<evidence type="ECO:0000313" key="3">
    <source>
        <dbReference type="Proteomes" id="UP001429564"/>
    </source>
</evidence>
<dbReference type="PANTHER" id="PTHR43737:SF1">
    <property type="entry name" value="DUF1501 DOMAIN-CONTAINING PROTEIN"/>
    <property type="match status" value="1"/>
</dbReference>
<proteinExistence type="predicted"/>
<protein>
    <submittedName>
        <fullName evidence="2">Twin-arginine translocation pathway signal</fullName>
    </submittedName>
</protein>
<organism evidence="2 3">
    <name type="scientific">Parasedimentitalea denitrificans</name>
    <dbReference type="NCBI Taxonomy" id="2211118"/>
    <lineage>
        <taxon>Bacteria</taxon>
        <taxon>Pseudomonadati</taxon>
        <taxon>Pseudomonadota</taxon>
        <taxon>Alphaproteobacteria</taxon>
        <taxon>Rhodobacterales</taxon>
        <taxon>Paracoccaceae</taxon>
        <taxon>Parasedimentitalea</taxon>
    </lineage>
</organism>
<dbReference type="RefSeq" id="WP_167684452.1">
    <property type="nucleotide sequence ID" value="NZ_QHLQ01000011.1"/>
</dbReference>
<dbReference type="Pfam" id="PF07394">
    <property type="entry name" value="DUF1501"/>
    <property type="match status" value="1"/>
</dbReference>
<name>A0ABX0W888_9RHOB</name>
<dbReference type="NCBIfam" id="TIGR01409">
    <property type="entry name" value="TAT_signal_seq"/>
    <property type="match status" value="1"/>
</dbReference>
<dbReference type="EMBL" id="QHLQ01000011">
    <property type="protein sequence ID" value="NIZ61822.1"/>
    <property type="molecule type" value="Genomic_DNA"/>
</dbReference>
<gene>
    <name evidence="2" type="ORF">DL239_12650</name>
</gene>
<reference evidence="2 3" key="1">
    <citation type="submission" date="2018-05" db="EMBL/GenBank/DDBJ databases">
        <authorList>
            <person name="Zhang Y.-J."/>
        </authorList>
    </citation>
    <scope>NUCLEOTIDE SEQUENCE [LARGE SCALE GENOMIC DNA]</scope>
    <source>
        <strain evidence="2 3">CY04</strain>
    </source>
</reference>
<evidence type="ECO:0000313" key="2">
    <source>
        <dbReference type="EMBL" id="NIZ61822.1"/>
    </source>
</evidence>
<dbReference type="PANTHER" id="PTHR43737">
    <property type="entry name" value="BLL7424 PROTEIN"/>
    <property type="match status" value="1"/>
</dbReference>
<dbReference type="InterPro" id="IPR006311">
    <property type="entry name" value="TAT_signal"/>
</dbReference>
<dbReference type="InterPro" id="IPR019546">
    <property type="entry name" value="TAT_signal_bac_arc"/>
</dbReference>